<evidence type="ECO:0000313" key="1">
    <source>
        <dbReference type="EMBL" id="RCW38720.1"/>
    </source>
</evidence>
<keyword evidence="2" id="KW-1185">Reference proteome</keyword>
<comment type="caution">
    <text evidence="1">The sequence shown here is derived from an EMBL/GenBank/DDBJ whole genome shotgun (WGS) entry which is preliminary data.</text>
</comment>
<proteinExistence type="predicted"/>
<gene>
    <name evidence="1" type="ORF">DFO77_103192</name>
</gene>
<organism evidence="1 2">
    <name type="scientific">Marinilabilia salmonicolor</name>
    <dbReference type="NCBI Taxonomy" id="989"/>
    <lineage>
        <taxon>Bacteria</taxon>
        <taxon>Pseudomonadati</taxon>
        <taxon>Bacteroidota</taxon>
        <taxon>Bacteroidia</taxon>
        <taxon>Marinilabiliales</taxon>
        <taxon>Marinilabiliaceae</taxon>
        <taxon>Marinilabilia</taxon>
    </lineage>
</organism>
<name>A0A2T0XMD9_9BACT</name>
<reference evidence="1 2" key="1">
    <citation type="submission" date="2018-07" db="EMBL/GenBank/DDBJ databases">
        <title>Freshwater and sediment microbial communities from various areas in North America, analyzing microbe dynamics in response to fracking.</title>
        <authorList>
            <person name="Lamendella R."/>
        </authorList>
    </citation>
    <scope>NUCLEOTIDE SEQUENCE [LARGE SCALE GENOMIC DNA]</scope>
    <source>
        <strain evidence="1 2">160A</strain>
    </source>
</reference>
<dbReference type="SUPFAM" id="SSF48371">
    <property type="entry name" value="ARM repeat"/>
    <property type="match status" value="1"/>
</dbReference>
<dbReference type="InterPro" id="IPR016024">
    <property type="entry name" value="ARM-type_fold"/>
</dbReference>
<protein>
    <recommendedName>
        <fullName evidence="3">HEAT repeat protein</fullName>
    </recommendedName>
</protein>
<dbReference type="AlphaFoldDB" id="A0A2T0XMD9"/>
<evidence type="ECO:0000313" key="2">
    <source>
        <dbReference type="Proteomes" id="UP000252733"/>
    </source>
</evidence>
<evidence type="ECO:0008006" key="3">
    <source>
        <dbReference type="Google" id="ProtNLM"/>
    </source>
</evidence>
<dbReference type="OrthoDB" id="979487at2"/>
<accession>A0A2T0XMD9</accession>
<dbReference type="EMBL" id="QPIZ01000003">
    <property type="protein sequence ID" value="RCW38720.1"/>
    <property type="molecule type" value="Genomic_DNA"/>
</dbReference>
<dbReference type="RefSeq" id="WP_106153055.1">
    <property type="nucleotide sequence ID" value="NZ_PVTS01000007.1"/>
</dbReference>
<dbReference type="Proteomes" id="UP000252733">
    <property type="component" value="Unassembled WGS sequence"/>
</dbReference>
<sequence length="169" mass="19506">MNWEKELNILLEERKISQVVDYLFSSPEEIPQLIGLTKHRKKKTAWRAAWVIDHLNMQKPGVVAPFYPEIIQILKSTSFDGVRRSLLKVMLGAPVEKRDDGELLDLCFRWIVSPDIPIAVRVYSMQYVHDLLPEYPELKNEFRHSLLLALDDQSKGVKARAGRILSSLP</sequence>